<keyword evidence="2" id="KW-1185">Reference proteome</keyword>
<dbReference type="Gene3D" id="3.30.460.10">
    <property type="entry name" value="Beta Polymerase, domain 2"/>
    <property type="match status" value="1"/>
</dbReference>
<dbReference type="OrthoDB" id="21330at2759"/>
<evidence type="ECO:0000313" key="1">
    <source>
        <dbReference type="EMBL" id="KAF5315771.1"/>
    </source>
</evidence>
<name>A0A8H5B333_9AGAR</name>
<dbReference type="Pfam" id="PF02410">
    <property type="entry name" value="RsfS"/>
    <property type="match status" value="1"/>
</dbReference>
<proteinExistence type="predicted"/>
<protein>
    <submittedName>
        <fullName evidence="1">Uncharacterized protein</fullName>
    </submittedName>
</protein>
<gene>
    <name evidence="1" type="ORF">D9611_004646</name>
</gene>
<dbReference type="Proteomes" id="UP000541558">
    <property type="component" value="Unassembled WGS sequence"/>
</dbReference>
<comment type="caution">
    <text evidence="1">The sequence shown here is derived from an EMBL/GenBank/DDBJ whole genome shotgun (WGS) entry which is preliminary data.</text>
</comment>
<sequence length="213" mass="23183">MLRCAQRFQQCTRLASQCRRQVLARALSTPVGAQGAPTPWFVDPKPVERPAVHSPLNKGASAPPVPHDAPVVLKDLQLDLLKSPHIDLSKLVVCRAVAPPPGEPLPERMGQGKRKRGSTVAGESAFDFSSGIWSWYVFAQVKEGTEGRGAVESVVRQVRKSLLTRTPPVPLPPKSRPQMGTGWALVDGGNFAVHILSMEAREKYFSGLIPQLQ</sequence>
<dbReference type="InterPro" id="IPR043519">
    <property type="entry name" value="NT_sf"/>
</dbReference>
<dbReference type="EMBL" id="JAACJK010000220">
    <property type="protein sequence ID" value="KAF5315771.1"/>
    <property type="molecule type" value="Genomic_DNA"/>
</dbReference>
<accession>A0A8H5B333</accession>
<reference evidence="1 2" key="1">
    <citation type="journal article" date="2020" name="ISME J.">
        <title>Uncovering the hidden diversity of litter-decomposition mechanisms in mushroom-forming fungi.</title>
        <authorList>
            <person name="Floudas D."/>
            <person name="Bentzer J."/>
            <person name="Ahren D."/>
            <person name="Johansson T."/>
            <person name="Persson P."/>
            <person name="Tunlid A."/>
        </authorList>
    </citation>
    <scope>NUCLEOTIDE SEQUENCE [LARGE SCALE GENOMIC DNA]</scope>
    <source>
        <strain evidence="1 2">CBS 175.51</strain>
    </source>
</reference>
<organism evidence="1 2">
    <name type="scientific">Ephemerocybe angulata</name>
    <dbReference type="NCBI Taxonomy" id="980116"/>
    <lineage>
        <taxon>Eukaryota</taxon>
        <taxon>Fungi</taxon>
        <taxon>Dikarya</taxon>
        <taxon>Basidiomycota</taxon>
        <taxon>Agaricomycotina</taxon>
        <taxon>Agaricomycetes</taxon>
        <taxon>Agaricomycetidae</taxon>
        <taxon>Agaricales</taxon>
        <taxon>Agaricineae</taxon>
        <taxon>Psathyrellaceae</taxon>
        <taxon>Ephemerocybe</taxon>
    </lineage>
</organism>
<dbReference type="AlphaFoldDB" id="A0A8H5B333"/>
<evidence type="ECO:0000313" key="2">
    <source>
        <dbReference type="Proteomes" id="UP000541558"/>
    </source>
</evidence>